<proteinExistence type="predicted"/>
<accession>A0AAE1EB72</accession>
<organism evidence="1 2">
    <name type="scientific">Elysia crispata</name>
    <name type="common">lettuce slug</name>
    <dbReference type="NCBI Taxonomy" id="231223"/>
    <lineage>
        <taxon>Eukaryota</taxon>
        <taxon>Metazoa</taxon>
        <taxon>Spiralia</taxon>
        <taxon>Lophotrochozoa</taxon>
        <taxon>Mollusca</taxon>
        <taxon>Gastropoda</taxon>
        <taxon>Heterobranchia</taxon>
        <taxon>Euthyneura</taxon>
        <taxon>Panpulmonata</taxon>
        <taxon>Sacoglossa</taxon>
        <taxon>Placobranchoidea</taxon>
        <taxon>Plakobranchidae</taxon>
        <taxon>Elysia</taxon>
    </lineage>
</organism>
<evidence type="ECO:0000313" key="1">
    <source>
        <dbReference type="EMBL" id="KAK3800582.1"/>
    </source>
</evidence>
<name>A0AAE1EB72_9GAST</name>
<dbReference type="EMBL" id="JAWDGP010000436">
    <property type="protein sequence ID" value="KAK3800582.1"/>
    <property type="molecule type" value="Genomic_DNA"/>
</dbReference>
<dbReference type="Proteomes" id="UP001283361">
    <property type="component" value="Unassembled WGS sequence"/>
</dbReference>
<sequence>MCQVYPTGGEFITEAQLYISHPDVDQYSDTGFKHRWSDHKLNQHLAVFVKLGFNETSENMSLLTLALSDLLSTILTLWGTLCITPGFSDAELPFLPTK</sequence>
<dbReference type="AlphaFoldDB" id="A0AAE1EB72"/>
<keyword evidence="2" id="KW-1185">Reference proteome</keyword>
<gene>
    <name evidence="1" type="ORF">RRG08_056053</name>
</gene>
<reference evidence="1" key="1">
    <citation type="journal article" date="2023" name="G3 (Bethesda)">
        <title>A reference genome for the long-term kleptoplast-retaining sea slug Elysia crispata morphotype clarki.</title>
        <authorList>
            <person name="Eastman K.E."/>
            <person name="Pendleton A.L."/>
            <person name="Shaikh M.A."/>
            <person name="Suttiyut T."/>
            <person name="Ogas R."/>
            <person name="Tomko P."/>
            <person name="Gavelis G."/>
            <person name="Widhalm J.R."/>
            <person name="Wisecaver J.H."/>
        </authorList>
    </citation>
    <scope>NUCLEOTIDE SEQUENCE</scope>
    <source>
        <strain evidence="1">ECLA1</strain>
    </source>
</reference>
<protein>
    <submittedName>
        <fullName evidence="1">Uncharacterized protein</fullName>
    </submittedName>
</protein>
<evidence type="ECO:0000313" key="2">
    <source>
        <dbReference type="Proteomes" id="UP001283361"/>
    </source>
</evidence>
<comment type="caution">
    <text evidence="1">The sequence shown here is derived from an EMBL/GenBank/DDBJ whole genome shotgun (WGS) entry which is preliminary data.</text>
</comment>